<reference evidence="3 6" key="2">
    <citation type="submission" date="2016-11" db="EMBL/GenBank/DDBJ databases">
        <title>Genomic analysis of Caldithrix abyssi and proposal of a novel bacterial phylum Caldithrichaeota.</title>
        <authorList>
            <person name="Kublanov I."/>
            <person name="Sigalova O."/>
            <person name="Gavrilov S."/>
            <person name="Lebedinsky A."/>
            <person name="Ivanova N."/>
            <person name="Daum C."/>
            <person name="Reddy T."/>
            <person name="Klenk H.P."/>
            <person name="Goker M."/>
            <person name="Reva O."/>
            <person name="Miroshnichenko M."/>
            <person name="Kyprides N."/>
            <person name="Woyke T."/>
            <person name="Gelfand M."/>
        </authorList>
    </citation>
    <scope>NUCLEOTIDE SEQUENCE [LARGE SCALE GENOMIC DNA]</scope>
    <source>
        <strain evidence="3 6">LF13</strain>
    </source>
</reference>
<dbReference type="Proteomes" id="UP000183868">
    <property type="component" value="Chromosome"/>
</dbReference>
<dbReference type="STRING" id="880073.Cabys_698"/>
<dbReference type="AlphaFoldDB" id="H1XU60"/>
<dbReference type="RefSeq" id="WP_006928707.1">
    <property type="nucleotide sequence ID" value="NZ_CM001402.1"/>
</dbReference>
<keyword evidence="1" id="KW-0472">Membrane</keyword>
<evidence type="ECO:0000256" key="1">
    <source>
        <dbReference type="SAM" id="Phobius"/>
    </source>
</evidence>
<evidence type="ECO:0000313" key="3">
    <source>
        <dbReference type="EMBL" id="APF17449.1"/>
    </source>
</evidence>
<protein>
    <submittedName>
        <fullName evidence="3">ABC-type transporter Mla maintaining outer membrane lipid asymmetry, component MlaD</fullName>
    </submittedName>
    <submittedName>
        <fullName evidence="4">Mammalian cell entry related domain protein</fullName>
    </submittedName>
</protein>
<feature type="domain" description="Mce/MlaD" evidence="2">
    <location>
        <begin position="42"/>
        <end position="121"/>
    </location>
</feature>
<organism evidence="4 5">
    <name type="scientific">Caldithrix abyssi DSM 13497</name>
    <dbReference type="NCBI Taxonomy" id="880073"/>
    <lineage>
        <taxon>Bacteria</taxon>
        <taxon>Pseudomonadati</taxon>
        <taxon>Calditrichota</taxon>
        <taxon>Calditrichia</taxon>
        <taxon>Calditrichales</taxon>
        <taxon>Calditrichaceae</taxon>
        <taxon>Caldithrix</taxon>
    </lineage>
</organism>
<dbReference type="PANTHER" id="PTHR33371">
    <property type="entry name" value="INTERMEMBRANE PHOSPHOLIPID TRANSPORT SYSTEM BINDING PROTEIN MLAD-RELATED"/>
    <property type="match status" value="1"/>
</dbReference>
<keyword evidence="1" id="KW-0812">Transmembrane</keyword>
<dbReference type="InParanoid" id="H1XU60"/>
<keyword evidence="1" id="KW-1133">Transmembrane helix</keyword>
<feature type="transmembrane region" description="Helical" evidence="1">
    <location>
        <begin position="12"/>
        <end position="32"/>
    </location>
</feature>
<dbReference type="Proteomes" id="UP000004671">
    <property type="component" value="Chromosome"/>
</dbReference>
<reference evidence="4 5" key="1">
    <citation type="submission" date="2011-09" db="EMBL/GenBank/DDBJ databases">
        <title>The permanent draft genome of Caldithrix abyssi DSM 13497.</title>
        <authorList>
            <consortium name="US DOE Joint Genome Institute (JGI-PGF)"/>
            <person name="Lucas S."/>
            <person name="Han J."/>
            <person name="Lapidus A."/>
            <person name="Bruce D."/>
            <person name="Goodwin L."/>
            <person name="Pitluck S."/>
            <person name="Peters L."/>
            <person name="Kyrpides N."/>
            <person name="Mavromatis K."/>
            <person name="Ivanova N."/>
            <person name="Mikhailova N."/>
            <person name="Chertkov O."/>
            <person name="Detter J.C."/>
            <person name="Tapia R."/>
            <person name="Han C."/>
            <person name="Land M."/>
            <person name="Hauser L."/>
            <person name="Markowitz V."/>
            <person name="Cheng J.-F."/>
            <person name="Hugenholtz P."/>
            <person name="Woyke T."/>
            <person name="Wu D."/>
            <person name="Spring S."/>
            <person name="Brambilla E."/>
            <person name="Klenk H.-P."/>
            <person name="Eisen J.A."/>
        </authorList>
    </citation>
    <scope>NUCLEOTIDE SEQUENCE [LARGE SCALE GENOMIC DNA]</scope>
    <source>
        <strain evidence="4 5">DSM 13497</strain>
    </source>
</reference>
<dbReference type="KEGG" id="caby:Cabys_698"/>
<dbReference type="InterPro" id="IPR052336">
    <property type="entry name" value="MlaD_Phospholipid_Transporter"/>
</dbReference>
<sequence>MESLRQNNNFKISVYLMVMLSAVLLGIIFYIVGSNQKLFADKYSLYMFKPQAESLVPGAFITLSGLKVGVVGEMKLTNRAEKPGVLIELKIDKKYREFITPSSVAQIKTMGMLGDRYVDISLGKAAETPLREGALIASKDSPDLEQVMVDAAASVSQLRSVLNNVDLLTRQMVEGPGTMASLINDGAMAGDLKQSLNNLKEISGAANNGRGNAARFLNDSTLYQSLLATARQLQKITAQIAEGQGTLGKMVFDSSAAGHLQNVVQKSDSLLDALNGNGTVGALLKDRAYYEELFTLTRELRTLIEDIKKHPKKYGSFSIF</sequence>
<accession>H1XU60</accession>
<dbReference type="PANTHER" id="PTHR33371:SF4">
    <property type="entry name" value="INTERMEMBRANE PHOSPHOLIPID TRANSPORT SYSTEM BINDING PROTEIN MLAD"/>
    <property type="match status" value="1"/>
</dbReference>
<evidence type="ECO:0000313" key="6">
    <source>
        <dbReference type="Proteomes" id="UP000183868"/>
    </source>
</evidence>
<dbReference type="Pfam" id="PF02470">
    <property type="entry name" value="MlaD"/>
    <property type="match status" value="1"/>
</dbReference>
<dbReference type="OrthoDB" id="9769132at2"/>
<evidence type="ECO:0000259" key="2">
    <source>
        <dbReference type="Pfam" id="PF02470"/>
    </source>
</evidence>
<dbReference type="EMBL" id="CM001402">
    <property type="protein sequence ID" value="EHO41550.1"/>
    <property type="molecule type" value="Genomic_DNA"/>
</dbReference>
<name>H1XU60_CALAY</name>
<dbReference type="HOGENOM" id="CLU_054524_0_0_0"/>
<dbReference type="PaxDb" id="880073-Calab_1936"/>
<evidence type="ECO:0000313" key="4">
    <source>
        <dbReference type="EMBL" id="EHO41550.1"/>
    </source>
</evidence>
<dbReference type="eggNOG" id="COG1463">
    <property type="taxonomic scope" value="Bacteria"/>
</dbReference>
<dbReference type="EMBL" id="CP018099">
    <property type="protein sequence ID" value="APF17449.1"/>
    <property type="molecule type" value="Genomic_DNA"/>
</dbReference>
<keyword evidence="5" id="KW-1185">Reference proteome</keyword>
<evidence type="ECO:0000313" key="5">
    <source>
        <dbReference type="Proteomes" id="UP000004671"/>
    </source>
</evidence>
<dbReference type="InterPro" id="IPR003399">
    <property type="entry name" value="Mce/MlaD"/>
</dbReference>
<proteinExistence type="predicted"/>
<gene>
    <name evidence="3" type="ORF">Cabys_698</name>
    <name evidence="4" type="ORF">Calab_1936</name>
</gene>